<dbReference type="InterPro" id="IPR012337">
    <property type="entry name" value="RNaseH-like_sf"/>
</dbReference>
<feature type="domain" description="Helicase C-terminal" evidence="4">
    <location>
        <begin position="274"/>
        <end position="419"/>
    </location>
</feature>
<dbReference type="InterPro" id="IPR036397">
    <property type="entry name" value="RNaseH_sf"/>
</dbReference>
<dbReference type="Pfam" id="PF13482">
    <property type="entry name" value="RNase_H_2"/>
    <property type="match status" value="1"/>
</dbReference>
<evidence type="ECO:0000259" key="3">
    <source>
        <dbReference type="PROSITE" id="PS51192"/>
    </source>
</evidence>
<dbReference type="PANTHER" id="PTHR47957:SF3">
    <property type="entry name" value="ATP-DEPENDENT HELICASE HRQ1"/>
    <property type="match status" value="1"/>
</dbReference>
<dbReference type="GO" id="GO:0036297">
    <property type="term" value="P:interstrand cross-link repair"/>
    <property type="evidence" value="ECO:0007669"/>
    <property type="project" value="TreeGrafter"/>
</dbReference>
<accession>A0A1H0F117</accession>
<dbReference type="InterPro" id="IPR011545">
    <property type="entry name" value="DEAD/DEAH_box_helicase_dom"/>
</dbReference>
<dbReference type="SUPFAM" id="SSF53098">
    <property type="entry name" value="Ribonuclease H-like"/>
    <property type="match status" value="1"/>
</dbReference>
<dbReference type="PROSITE" id="PS51192">
    <property type="entry name" value="HELICASE_ATP_BIND_1"/>
    <property type="match status" value="1"/>
</dbReference>
<dbReference type="PROSITE" id="PS51194">
    <property type="entry name" value="HELICASE_CTER"/>
    <property type="match status" value="1"/>
</dbReference>
<dbReference type="Pfam" id="PF09369">
    <property type="entry name" value="MZB"/>
    <property type="match status" value="1"/>
</dbReference>
<sequence length="943" mass="108088">MLEEKAALYRLLDYICSTSGEWEVVFKTLLRSQNPCFKKDCNLNLHPLISSFIQQKLLYSHQAEALYHLGLGHNICVATPTASGKSLIYNLGVLNAFTLEPSTKALYIFPLKALAQDQAKKLQNLAKTIGLKIKVEIYDGDTSSWKRKKIRENPPDILITNPEMLHLGMLPHFHLWENFFKYLKFIVVDEVHTYRGIFGSHLAWVFRRLKRLCNYLGTNFQWIFCSATIANPLELVSQLTDISPVLIKESGAPKGELHFLVLRGLFNPAGACLKMLQQTKELGLRTIVFTKSRKMTELISMWASKRQSKVVPYRAGFLPIERRKIENSLFSGEINTVVSTSALELGVDIGKLDVCVLVGYPGSIMSLWQRIGRVGRSGRPSLVVYLGLEDSIDEYFLQHPKELLTAPLEKAVLNPFNPYILKQHLMCVLAEHTLSREEINKNGIAQTLEELWQEGRILRTQTGDFVSKEKNPQRKINLRGIGKRYNLFENNKWIGDIDGFRVYKETHPGAIYLHAGEEYLVEQIDEEHKVVILRKIRSTYYTRAIVEKQTTILEINRQQQWDNFYIFQGKLQITEQVIGYEKRKKGLNFLLGKVDLDLPKIEFETQGFWVKIPENTRCLVEQQNFHFMGGIHGLEHLLIGLLPLILLADRNDFGGISTPFHLQVEDAGVFIYDAYPGGAGLSEQAFEQIKYLLKRASKMLFACKCENGCPKCIQSPKCGSGNRPLDKRATKVILQDLLKIVSKNILKIQKIEKAKAKKVKVKVNLTKNFAVLDLETKLLAQEVGGWHKAHKMGISCVGVYFSEKDSIIFFQDSELQKLWELLLKQDLIVGFNILGFDFKVLQGSLKRNWYDLPTLDLLLEIKKKLGYRLSLDHLAQYTLNAQKKGNGLLAVKWWREGKIEKIIEYCKHDVFLTKELYLFGRKNGYLCFKNKAGQIVHVPVHWR</sequence>
<dbReference type="GO" id="GO:0006289">
    <property type="term" value="P:nucleotide-excision repair"/>
    <property type="evidence" value="ECO:0007669"/>
    <property type="project" value="TreeGrafter"/>
</dbReference>
<dbReference type="GO" id="GO:0043138">
    <property type="term" value="F:3'-5' DNA helicase activity"/>
    <property type="evidence" value="ECO:0007669"/>
    <property type="project" value="TreeGrafter"/>
</dbReference>
<evidence type="ECO:0000256" key="1">
    <source>
        <dbReference type="ARBA" id="ARBA00022741"/>
    </source>
</evidence>
<evidence type="ECO:0000256" key="2">
    <source>
        <dbReference type="ARBA" id="ARBA00022840"/>
    </source>
</evidence>
<dbReference type="InterPro" id="IPR038720">
    <property type="entry name" value="YprB_RNase_H-like_dom"/>
</dbReference>
<organism evidence="5 6">
    <name type="scientific">Desulfonauticus submarinus</name>
    <dbReference type="NCBI Taxonomy" id="206665"/>
    <lineage>
        <taxon>Bacteria</taxon>
        <taxon>Pseudomonadati</taxon>
        <taxon>Thermodesulfobacteriota</taxon>
        <taxon>Desulfovibrionia</taxon>
        <taxon>Desulfovibrionales</taxon>
        <taxon>Desulfonauticaceae</taxon>
        <taxon>Desulfonauticus</taxon>
    </lineage>
</organism>
<evidence type="ECO:0000313" key="6">
    <source>
        <dbReference type="Proteomes" id="UP000199602"/>
    </source>
</evidence>
<dbReference type="AlphaFoldDB" id="A0A1H0F117"/>
<protein>
    <submittedName>
        <fullName evidence="5">DEAD/DEAH box helicase domain-containing protein</fullName>
    </submittedName>
</protein>
<dbReference type="InterPro" id="IPR001650">
    <property type="entry name" value="Helicase_C-like"/>
</dbReference>
<feature type="domain" description="Helicase ATP-binding" evidence="3">
    <location>
        <begin position="66"/>
        <end position="247"/>
    </location>
</feature>
<dbReference type="PANTHER" id="PTHR47957">
    <property type="entry name" value="ATP-DEPENDENT HELICASE HRQ1"/>
    <property type="match status" value="1"/>
</dbReference>
<dbReference type="Pfam" id="PF00270">
    <property type="entry name" value="DEAD"/>
    <property type="match status" value="1"/>
</dbReference>
<dbReference type="RefSeq" id="WP_234970977.1">
    <property type="nucleotide sequence ID" value="NZ_FNIN01000010.1"/>
</dbReference>
<dbReference type="GO" id="GO:0005524">
    <property type="term" value="F:ATP binding"/>
    <property type="evidence" value="ECO:0007669"/>
    <property type="project" value="UniProtKB-KW"/>
</dbReference>
<dbReference type="CDD" id="cd17923">
    <property type="entry name" value="DEXHc_Hrq1-like"/>
    <property type="match status" value="1"/>
</dbReference>
<dbReference type="Proteomes" id="UP000199602">
    <property type="component" value="Unassembled WGS sequence"/>
</dbReference>
<dbReference type="CDD" id="cd18797">
    <property type="entry name" value="SF2_C_Hrq"/>
    <property type="match status" value="1"/>
</dbReference>
<keyword evidence="1" id="KW-0547">Nucleotide-binding</keyword>
<keyword evidence="2" id="KW-0067">ATP-binding</keyword>
<dbReference type="STRING" id="206665.SAMN04488516_11030"/>
<dbReference type="Pfam" id="PF00271">
    <property type="entry name" value="Helicase_C"/>
    <property type="match status" value="1"/>
</dbReference>
<keyword evidence="5" id="KW-0378">Hydrolase</keyword>
<dbReference type="InterPro" id="IPR018973">
    <property type="entry name" value="MZB"/>
</dbReference>
<gene>
    <name evidence="5" type="ORF">SAMN04488516_11030</name>
</gene>
<dbReference type="SMART" id="SM00490">
    <property type="entry name" value="HELICc"/>
    <property type="match status" value="1"/>
</dbReference>
<keyword evidence="5" id="KW-0347">Helicase</keyword>
<dbReference type="SUPFAM" id="SSF52540">
    <property type="entry name" value="P-loop containing nucleoside triphosphate hydrolases"/>
    <property type="match status" value="1"/>
</dbReference>
<evidence type="ECO:0000259" key="4">
    <source>
        <dbReference type="PROSITE" id="PS51194"/>
    </source>
</evidence>
<proteinExistence type="predicted"/>
<dbReference type="EMBL" id="FNIN01000010">
    <property type="protein sequence ID" value="SDN88295.1"/>
    <property type="molecule type" value="Genomic_DNA"/>
</dbReference>
<keyword evidence="6" id="KW-1185">Reference proteome</keyword>
<dbReference type="Gene3D" id="3.30.420.10">
    <property type="entry name" value="Ribonuclease H-like superfamily/Ribonuclease H"/>
    <property type="match status" value="1"/>
</dbReference>
<reference evidence="5 6" key="1">
    <citation type="submission" date="2016-10" db="EMBL/GenBank/DDBJ databases">
        <authorList>
            <person name="de Groot N.N."/>
        </authorList>
    </citation>
    <scope>NUCLEOTIDE SEQUENCE [LARGE SCALE GENOMIC DNA]</scope>
    <source>
        <strain evidence="5 6">DSM 15269</strain>
    </source>
</reference>
<evidence type="ECO:0000313" key="5">
    <source>
        <dbReference type="EMBL" id="SDN88295.1"/>
    </source>
</evidence>
<dbReference type="InterPro" id="IPR014001">
    <property type="entry name" value="Helicase_ATP-bd"/>
</dbReference>
<dbReference type="InterPro" id="IPR027417">
    <property type="entry name" value="P-loop_NTPase"/>
</dbReference>
<name>A0A1H0F117_9BACT</name>
<dbReference type="Gene3D" id="3.40.50.300">
    <property type="entry name" value="P-loop containing nucleotide triphosphate hydrolases"/>
    <property type="match status" value="2"/>
</dbReference>
<dbReference type="GO" id="GO:0003676">
    <property type="term" value="F:nucleic acid binding"/>
    <property type="evidence" value="ECO:0007669"/>
    <property type="project" value="InterPro"/>
</dbReference>
<dbReference type="SMART" id="SM00487">
    <property type="entry name" value="DEXDc"/>
    <property type="match status" value="1"/>
</dbReference>